<dbReference type="Gene3D" id="1.10.10.10">
    <property type="entry name" value="Winged helix-like DNA-binding domain superfamily/Winged helix DNA-binding domain"/>
    <property type="match status" value="1"/>
</dbReference>
<feature type="region of interest" description="Disordered" evidence="2">
    <location>
        <begin position="194"/>
        <end position="229"/>
    </location>
</feature>
<dbReference type="InterPro" id="IPR050989">
    <property type="entry name" value="Rap1_Ran_GAP"/>
</dbReference>
<feature type="region of interest" description="Disordered" evidence="2">
    <location>
        <begin position="405"/>
        <end position="438"/>
    </location>
</feature>
<feature type="compositionally biased region" description="Low complexity" evidence="2">
    <location>
        <begin position="194"/>
        <end position="215"/>
    </location>
</feature>
<feature type="domain" description="Cyclic nucleotide-binding" evidence="4">
    <location>
        <begin position="445"/>
        <end position="516"/>
    </location>
</feature>
<accession>A0A2P6NAX5</accession>
<dbReference type="GO" id="GO:0051056">
    <property type="term" value="P:regulation of small GTPase mediated signal transduction"/>
    <property type="evidence" value="ECO:0007669"/>
    <property type="project" value="InterPro"/>
</dbReference>
<evidence type="ECO:0000256" key="2">
    <source>
        <dbReference type="SAM" id="MobiDB-lite"/>
    </source>
</evidence>
<dbReference type="OrthoDB" id="39497at2759"/>
<keyword evidence="8" id="KW-1185">Reference proteome</keyword>
<dbReference type="Proteomes" id="UP000241769">
    <property type="component" value="Unassembled WGS sequence"/>
</dbReference>
<dbReference type="SUPFAM" id="SSF46785">
    <property type="entry name" value="Winged helix' DNA-binding domain"/>
    <property type="match status" value="1"/>
</dbReference>
<feature type="domain" description="Cyclic nucleotide-binding" evidence="4">
    <location>
        <begin position="142"/>
        <end position="289"/>
    </location>
</feature>
<dbReference type="InterPro" id="IPR014710">
    <property type="entry name" value="RmlC-like_jellyroll"/>
</dbReference>
<dbReference type="SMART" id="SM00100">
    <property type="entry name" value="cNMP"/>
    <property type="match status" value="2"/>
</dbReference>
<dbReference type="GO" id="GO:0005096">
    <property type="term" value="F:GTPase activator activity"/>
    <property type="evidence" value="ECO:0007669"/>
    <property type="project" value="UniProtKB-KW"/>
</dbReference>
<dbReference type="InParanoid" id="A0A2P6NAX5"/>
<name>A0A2P6NAX5_9EUKA</name>
<dbReference type="SUPFAM" id="SSF51206">
    <property type="entry name" value="cAMP-binding domain-like"/>
    <property type="match status" value="2"/>
</dbReference>
<dbReference type="InterPro" id="IPR001849">
    <property type="entry name" value="PH_domain"/>
</dbReference>
<evidence type="ECO:0000313" key="7">
    <source>
        <dbReference type="EMBL" id="PRP81101.1"/>
    </source>
</evidence>
<feature type="region of interest" description="Disordered" evidence="2">
    <location>
        <begin position="939"/>
        <end position="973"/>
    </location>
</feature>
<dbReference type="InterPro" id="IPR036388">
    <property type="entry name" value="WH-like_DNA-bd_sf"/>
</dbReference>
<dbReference type="SUPFAM" id="SSF50729">
    <property type="entry name" value="PH domain-like"/>
    <property type="match status" value="1"/>
</dbReference>
<dbReference type="PROSITE" id="PS50042">
    <property type="entry name" value="CNMP_BINDING_3"/>
    <property type="match status" value="2"/>
</dbReference>
<comment type="caution">
    <text evidence="7">The sequence shown here is derived from an EMBL/GenBank/DDBJ whole genome shotgun (WGS) entry which is preliminary data.</text>
</comment>
<dbReference type="SMART" id="SM00049">
    <property type="entry name" value="DEP"/>
    <property type="match status" value="1"/>
</dbReference>
<dbReference type="CDD" id="cd00038">
    <property type="entry name" value="CAP_ED"/>
    <property type="match status" value="2"/>
</dbReference>
<evidence type="ECO:0000259" key="3">
    <source>
        <dbReference type="PROSITE" id="PS50003"/>
    </source>
</evidence>
<dbReference type="InterPro" id="IPR000591">
    <property type="entry name" value="DEP_dom"/>
</dbReference>
<keyword evidence="1" id="KW-0343">GTPase activation</keyword>
<dbReference type="PROSITE" id="PS50003">
    <property type="entry name" value="PH_DOMAIN"/>
    <property type="match status" value="1"/>
</dbReference>
<dbReference type="CDD" id="cd04371">
    <property type="entry name" value="DEP"/>
    <property type="match status" value="1"/>
</dbReference>
<dbReference type="Pfam" id="PF00027">
    <property type="entry name" value="cNMP_binding"/>
    <property type="match status" value="1"/>
</dbReference>
<protein>
    <submittedName>
        <fullName evidence="7">RapGAP/RanGAP domain-containing protein</fullName>
    </submittedName>
</protein>
<evidence type="ECO:0000313" key="8">
    <source>
        <dbReference type="Proteomes" id="UP000241769"/>
    </source>
</evidence>
<dbReference type="SUPFAM" id="SSF111347">
    <property type="entry name" value="Rap/Ran-GAP"/>
    <property type="match status" value="1"/>
</dbReference>
<dbReference type="PANTHER" id="PTHR15711">
    <property type="entry name" value="RAP GTPASE-ACTIVATING PROTEIN"/>
    <property type="match status" value="1"/>
</dbReference>
<dbReference type="Pfam" id="PF00610">
    <property type="entry name" value="DEP"/>
    <property type="match status" value="1"/>
</dbReference>
<dbReference type="InterPro" id="IPR036390">
    <property type="entry name" value="WH_DNA-bd_sf"/>
</dbReference>
<dbReference type="Gene3D" id="2.60.120.10">
    <property type="entry name" value="Jelly Rolls"/>
    <property type="match status" value="2"/>
</dbReference>
<dbReference type="InterPro" id="IPR000595">
    <property type="entry name" value="cNMP-bd_dom"/>
</dbReference>
<dbReference type="InterPro" id="IPR000331">
    <property type="entry name" value="Rap/Ran_GAP_dom"/>
</dbReference>
<dbReference type="PROSITE" id="PS50186">
    <property type="entry name" value="DEP"/>
    <property type="match status" value="1"/>
</dbReference>
<evidence type="ECO:0000259" key="6">
    <source>
        <dbReference type="PROSITE" id="PS50186"/>
    </source>
</evidence>
<evidence type="ECO:0000256" key="1">
    <source>
        <dbReference type="ARBA" id="ARBA00022468"/>
    </source>
</evidence>
<dbReference type="EMBL" id="MDYQ01000130">
    <property type="protein sequence ID" value="PRP81101.1"/>
    <property type="molecule type" value="Genomic_DNA"/>
</dbReference>
<feature type="domain" description="PH" evidence="3">
    <location>
        <begin position="668"/>
        <end position="773"/>
    </location>
</feature>
<dbReference type="PROSITE" id="PS50085">
    <property type="entry name" value="RAPGAP"/>
    <property type="match status" value="1"/>
</dbReference>
<dbReference type="InterPro" id="IPR011993">
    <property type="entry name" value="PH-like_dom_sf"/>
</dbReference>
<dbReference type="Gene3D" id="3.40.50.11210">
    <property type="entry name" value="Rap/Ran-GAP"/>
    <property type="match status" value="1"/>
</dbReference>
<dbReference type="Pfam" id="PF02145">
    <property type="entry name" value="Rap_GAP"/>
    <property type="match status" value="1"/>
</dbReference>
<dbReference type="AlphaFoldDB" id="A0A2P6NAX5"/>
<dbReference type="InterPro" id="IPR018490">
    <property type="entry name" value="cNMP-bd_dom_sf"/>
</dbReference>
<dbReference type="Gene3D" id="2.30.29.30">
    <property type="entry name" value="Pleckstrin-homology domain (PH domain)/Phosphotyrosine-binding domain (PTB)"/>
    <property type="match status" value="1"/>
</dbReference>
<dbReference type="InterPro" id="IPR035974">
    <property type="entry name" value="Rap/Ran-GAP_sf"/>
</dbReference>
<reference evidence="7 8" key="1">
    <citation type="journal article" date="2018" name="Genome Biol. Evol.">
        <title>Multiple Roots of Fruiting Body Formation in Amoebozoa.</title>
        <authorList>
            <person name="Hillmann F."/>
            <person name="Forbes G."/>
            <person name="Novohradska S."/>
            <person name="Ferling I."/>
            <person name="Riege K."/>
            <person name="Groth M."/>
            <person name="Westermann M."/>
            <person name="Marz M."/>
            <person name="Spaller T."/>
            <person name="Winckler T."/>
            <person name="Schaap P."/>
            <person name="Glockner G."/>
        </authorList>
    </citation>
    <scope>NUCLEOTIDE SEQUENCE [LARGE SCALE GENOMIC DNA]</scope>
    <source>
        <strain evidence="7 8">Jena</strain>
    </source>
</reference>
<proteinExistence type="predicted"/>
<feature type="compositionally biased region" description="Low complexity" evidence="2">
    <location>
        <begin position="939"/>
        <end position="960"/>
    </location>
</feature>
<feature type="compositionally biased region" description="Polar residues" evidence="2">
    <location>
        <begin position="216"/>
        <end position="228"/>
    </location>
</feature>
<organism evidence="7 8">
    <name type="scientific">Planoprotostelium fungivorum</name>
    <dbReference type="NCBI Taxonomy" id="1890364"/>
    <lineage>
        <taxon>Eukaryota</taxon>
        <taxon>Amoebozoa</taxon>
        <taxon>Evosea</taxon>
        <taxon>Variosea</taxon>
        <taxon>Cavosteliida</taxon>
        <taxon>Cavosteliaceae</taxon>
        <taxon>Planoprotostelium</taxon>
    </lineage>
</organism>
<feature type="domain" description="Rap-GAP" evidence="5">
    <location>
        <begin position="985"/>
        <end position="1206"/>
    </location>
</feature>
<dbReference type="GO" id="GO:0035556">
    <property type="term" value="P:intracellular signal transduction"/>
    <property type="evidence" value="ECO:0007669"/>
    <property type="project" value="InterPro"/>
</dbReference>
<feature type="domain" description="DEP" evidence="6">
    <location>
        <begin position="584"/>
        <end position="659"/>
    </location>
</feature>
<sequence>MIQDSRRSSPSVIKAREIQNMTFRKKFNLTGHNESVVYEGDVPLSSKSRSNTAEEVRLLDGNRRYFGKIFISDREIEKQGSAGIMITFKEKPAGYNNNPLTFGPFEKRDNFYYTFVSLKAVVKSTPEVALKRSSNADIQWDQHVREEVLNQLIDKTEIKKYTKGEVIIRENEISPGVYQLASGSVRIVKGSLQSTSFTSPPNSPSLTHSPSLSTPRESTPKPSQQIFGNINRGDLMGEMAYLDKLPMAVSMVADSSEVEVYFIPEEELRALPAEPRSVFNKFLAAYLASNLGRSTASISQLPQNLFDKKQAHLQALFGLDSKQSLLKKTKGQWNDRIDAKMYLSPDYICISGKMFGQITGSWSMADIASIDKSGEKSLEFTSHKRGHFKERFTFMTEAIRDDWVSHVTSPPPDPYRVESSEAQSPKASRAFPENSETDSSEDVSLFNLLNNANVKSYQKGQSILMGGEIPQGLYQVMQGSVAVVRNNSIVARLGVGQMFAEIAFLLGGEATASIISDEDNTEICILNVHFLHCQLNQDFPLRDKFYFNICQIIAQRLRKSAAALNNKQVEKVVDFNLVARMKEEKGGVPVKDRKQMLTNYKRTFSGKDAVQWLISTKESSTREEAVALWQNLLSEGIIWHITREHGFMDDSNMYYQFSTKEQIEGRKDAVKQGLLEFKPAGKWKLCWADVDATNWTIYKPSSKGSLEEKLTVLQLLPVGDVLQIVLRDSETASGMQKNEMVVVLKDQDKSYKIRAESETSAAQWILAVDEAAASEDRRAELREMQRKENQLWYITDMSAAKPVWKKSSDTASLIDVACRKEGFNIETGSSQGTNDWASLYDFPIESLERYTAFYKEYIYPSKHHNYYAADANRGPIFASVEEQSPHHHTVKVLFRTRKADIRISVPVFSEIRTSPEVFLFSATIEAKLELSESWIKLDSATTTPPSTPGSSSPLSFPGTPRSSGSVQRPSSPPPLQINVTLQSLLDFEKKVLGDTRYKFGVIRIRQGQGAKDEDSIMANESGRDFDEFLECLGNKINLQGWTGFAGGLDVKSNSTGIHSVFAQHESCEVMFHVAPYLPYYPDDKQQVERKRHIGNDIVIIIFKENTDPDYFFNPLMIRSQFNHVFIVVQKLPTEPGKGVRYHVEVVNKFGVLPYGPALPEPPIFNKGEKFSKWLLTKCINGERSSMNAPDFRDKVSSTRSSLMKEIVANLRDKKVLPPTAKILSEPTGRRKAGSILRRW</sequence>
<gene>
    <name evidence="7" type="ORF">PROFUN_11215</name>
</gene>
<evidence type="ECO:0000259" key="5">
    <source>
        <dbReference type="PROSITE" id="PS50085"/>
    </source>
</evidence>
<evidence type="ECO:0000259" key="4">
    <source>
        <dbReference type="PROSITE" id="PS50042"/>
    </source>
</evidence>